<name>A0A1G2D2Z6_9BACT</name>
<reference evidence="1 2" key="1">
    <citation type="journal article" date="2016" name="Nat. Commun.">
        <title>Thousands of microbial genomes shed light on interconnected biogeochemical processes in an aquifer system.</title>
        <authorList>
            <person name="Anantharaman K."/>
            <person name="Brown C.T."/>
            <person name="Hug L.A."/>
            <person name="Sharon I."/>
            <person name="Castelle C.J."/>
            <person name="Probst A.J."/>
            <person name="Thomas B.C."/>
            <person name="Singh A."/>
            <person name="Wilkins M.J."/>
            <person name="Karaoz U."/>
            <person name="Brodie E.L."/>
            <person name="Williams K.H."/>
            <person name="Hubbard S.S."/>
            <person name="Banfield J.F."/>
        </authorList>
    </citation>
    <scope>NUCLEOTIDE SEQUENCE [LARGE SCALE GENOMIC DNA]</scope>
</reference>
<dbReference type="EMBL" id="MHLL01000064">
    <property type="protein sequence ID" value="OGZ07261.1"/>
    <property type="molecule type" value="Genomic_DNA"/>
</dbReference>
<evidence type="ECO:0000313" key="1">
    <source>
        <dbReference type="EMBL" id="OGZ07261.1"/>
    </source>
</evidence>
<dbReference type="AlphaFoldDB" id="A0A1G2D2Z6"/>
<protein>
    <submittedName>
        <fullName evidence="1">Uncharacterized protein</fullName>
    </submittedName>
</protein>
<dbReference type="Proteomes" id="UP000177996">
    <property type="component" value="Unassembled WGS sequence"/>
</dbReference>
<organism evidence="1 2">
    <name type="scientific">Candidatus Lloydbacteria bacterium RIFCSPHIGHO2_02_FULL_50_13</name>
    <dbReference type="NCBI Taxonomy" id="1798661"/>
    <lineage>
        <taxon>Bacteria</taxon>
        <taxon>Candidatus Lloydiibacteriota</taxon>
    </lineage>
</organism>
<proteinExistence type="predicted"/>
<evidence type="ECO:0000313" key="2">
    <source>
        <dbReference type="Proteomes" id="UP000177996"/>
    </source>
</evidence>
<gene>
    <name evidence="1" type="ORF">A3D65_01885</name>
</gene>
<comment type="caution">
    <text evidence="1">The sequence shown here is derived from an EMBL/GenBank/DDBJ whole genome shotgun (WGS) entry which is preliminary data.</text>
</comment>
<sequence>MQVNEVEIYSSQGKVGCLDSAKVVVDGQEFLFRFIGGKLELVAEPEHVVQARKHHAKAIAFNRLVTCQKRVRK</sequence>
<accession>A0A1G2D2Z6</accession>